<proteinExistence type="predicted"/>
<dbReference type="OrthoDB" id="1305682at2759"/>
<dbReference type="Pfam" id="PF22936">
    <property type="entry name" value="Pol_BBD"/>
    <property type="match status" value="1"/>
</dbReference>
<dbReference type="AlphaFoldDB" id="A0A484KMA5"/>
<dbReference type="InterPro" id="IPR029472">
    <property type="entry name" value="Copia-like_N"/>
</dbReference>
<protein>
    <recommendedName>
        <fullName evidence="5">Retrotransposon Copia-like N-terminal domain-containing protein</fullName>
    </recommendedName>
</protein>
<accession>A0A484KMA5</accession>
<evidence type="ECO:0000313" key="3">
    <source>
        <dbReference type="EMBL" id="VFQ64259.1"/>
    </source>
</evidence>
<sequence>MADREEQTYKQDPLFLHNSDHPSMALTSTKLTGANFIPWSRSIKISLISKMKLGFIDGTCRKPAIGSPNYAQWERCDNMVFSWILNSIQSDLAEAFLYASSSVELWKELEERFGQSNGPLIYQIEKKIADQQQNNDSVGTYFTKLKKLWDEMDNVTNPVVCECGGCTCDAKRKVAEAEQRRRLVKFMMGLNDGFDMVRGQILLMPEHPSPSKACSLVQQVERQKSITSVSAIRTEMAACVNNDGTDYQNTALYAGKGGQKQFSYNKNDPRKHKRVCDYCKESEHLKDQCFKLVGYPEWFKGPKGKKGQNFYGGNKFAANIMTHTHDSQAETPLEDMGVLHSNPTFIQNVAQEMMKMMTDKVNSKSSEGVPLNAYAHLAGNNWPIASSVMKLESSKACYMNVDDTVEWIIDTGASDHMTPFEHIFDEMHTLVKPIMVTLPDGSHKAVSKAGHVTFPQNLVLTDVLYVPEFKFNLISVSKLIDTHKLNAQFLPNECVFQDLLTEQVEPGVSWKQPPYFRVGARSAYRHPPQTLLM</sequence>
<keyword evidence="4" id="KW-1185">Reference proteome</keyword>
<evidence type="ECO:0000259" key="2">
    <source>
        <dbReference type="Pfam" id="PF22936"/>
    </source>
</evidence>
<dbReference type="PANTHER" id="PTHR37610:SF40">
    <property type="entry name" value="OS01G0909600 PROTEIN"/>
    <property type="match status" value="1"/>
</dbReference>
<dbReference type="InterPro" id="IPR054722">
    <property type="entry name" value="PolX-like_BBD"/>
</dbReference>
<dbReference type="Proteomes" id="UP000595140">
    <property type="component" value="Unassembled WGS sequence"/>
</dbReference>
<feature type="domain" description="Retrotransposon Copia-like N-terminal" evidence="1">
    <location>
        <begin position="17"/>
        <end position="64"/>
    </location>
</feature>
<organism evidence="3 4">
    <name type="scientific">Cuscuta campestris</name>
    <dbReference type="NCBI Taxonomy" id="132261"/>
    <lineage>
        <taxon>Eukaryota</taxon>
        <taxon>Viridiplantae</taxon>
        <taxon>Streptophyta</taxon>
        <taxon>Embryophyta</taxon>
        <taxon>Tracheophyta</taxon>
        <taxon>Spermatophyta</taxon>
        <taxon>Magnoliopsida</taxon>
        <taxon>eudicotyledons</taxon>
        <taxon>Gunneridae</taxon>
        <taxon>Pentapetalae</taxon>
        <taxon>asterids</taxon>
        <taxon>lamiids</taxon>
        <taxon>Solanales</taxon>
        <taxon>Convolvulaceae</taxon>
        <taxon>Cuscuteae</taxon>
        <taxon>Cuscuta</taxon>
        <taxon>Cuscuta subgen. Grammica</taxon>
        <taxon>Cuscuta sect. Cleistogrammica</taxon>
    </lineage>
</organism>
<reference evidence="3 4" key="1">
    <citation type="submission" date="2018-04" db="EMBL/GenBank/DDBJ databases">
        <authorList>
            <person name="Vogel A."/>
        </authorList>
    </citation>
    <scope>NUCLEOTIDE SEQUENCE [LARGE SCALE GENOMIC DNA]</scope>
</reference>
<name>A0A484KMA5_9ASTE</name>
<evidence type="ECO:0008006" key="5">
    <source>
        <dbReference type="Google" id="ProtNLM"/>
    </source>
</evidence>
<dbReference type="PANTHER" id="PTHR37610">
    <property type="entry name" value="CCHC-TYPE DOMAIN-CONTAINING PROTEIN"/>
    <property type="match status" value="1"/>
</dbReference>
<dbReference type="EMBL" id="OOIL02000382">
    <property type="protein sequence ID" value="VFQ64259.1"/>
    <property type="molecule type" value="Genomic_DNA"/>
</dbReference>
<dbReference type="Pfam" id="PF14244">
    <property type="entry name" value="Retrotran_gag_3"/>
    <property type="match status" value="1"/>
</dbReference>
<feature type="domain" description="Retrovirus-related Pol polyprotein from transposon TNT 1-94-like beta-barrel" evidence="2">
    <location>
        <begin position="407"/>
        <end position="481"/>
    </location>
</feature>
<gene>
    <name evidence="3" type="ORF">CCAM_LOCUS6035</name>
</gene>
<evidence type="ECO:0000313" key="4">
    <source>
        <dbReference type="Proteomes" id="UP000595140"/>
    </source>
</evidence>
<evidence type="ECO:0000259" key="1">
    <source>
        <dbReference type="Pfam" id="PF14244"/>
    </source>
</evidence>